<evidence type="ECO:0000256" key="2">
    <source>
        <dbReference type="ARBA" id="ARBA00009323"/>
    </source>
</evidence>
<protein>
    <submittedName>
        <fullName evidence="7">Sporulation and cell division protein SsgA</fullName>
    </submittedName>
</protein>
<accession>A0A2T0SE36</accession>
<keyword evidence="3 7" id="KW-0132">Cell division</keyword>
<evidence type="ECO:0000313" key="7">
    <source>
        <dbReference type="EMBL" id="PRY31682.1"/>
    </source>
</evidence>
<dbReference type="GO" id="GO:0030435">
    <property type="term" value="P:sporulation resulting in formation of a cellular spore"/>
    <property type="evidence" value="ECO:0007669"/>
    <property type="project" value="UniProtKB-KW"/>
</dbReference>
<keyword evidence="5" id="KW-0717">Septation</keyword>
<dbReference type="GO" id="GO:0030428">
    <property type="term" value="C:cell septum"/>
    <property type="evidence" value="ECO:0007669"/>
    <property type="project" value="UniProtKB-SubCell"/>
</dbReference>
<dbReference type="Pfam" id="PF04686">
    <property type="entry name" value="SsgA"/>
    <property type="match status" value="1"/>
</dbReference>
<evidence type="ECO:0000313" key="8">
    <source>
        <dbReference type="Proteomes" id="UP000239494"/>
    </source>
</evidence>
<keyword evidence="6" id="KW-0131">Cell cycle</keyword>
<dbReference type="InterPro" id="IPR038658">
    <property type="entry name" value="SsgB_sf"/>
</dbReference>
<name>A0A2T0SE36_9PSEU</name>
<dbReference type="GO" id="GO:0000917">
    <property type="term" value="P:division septum assembly"/>
    <property type="evidence" value="ECO:0007669"/>
    <property type="project" value="UniProtKB-KW"/>
</dbReference>
<dbReference type="Gene3D" id="2.30.31.20">
    <property type="entry name" value="Sporulation-specific cell division protein SsgB"/>
    <property type="match status" value="1"/>
</dbReference>
<comment type="subcellular location">
    <subcellularLocation>
        <location evidence="1">Cell septum</location>
    </subcellularLocation>
</comment>
<gene>
    <name evidence="7" type="ORF">CLV43_12288</name>
</gene>
<dbReference type="OrthoDB" id="3853096at2"/>
<comment type="similarity">
    <text evidence="2">Belongs to the SsgA family.</text>
</comment>
<keyword evidence="8" id="KW-1185">Reference proteome</keyword>
<dbReference type="Proteomes" id="UP000239494">
    <property type="component" value="Unassembled WGS sequence"/>
</dbReference>
<sequence length="170" mass="18937">MIDDPHAYQHREGDAHQWLCRFGIDNRHCVTGTTTKTAITVRGGDDTGVAESRSGSLVSLSWNTTDPYAITMLVHDDESGEADTWVFARELLIEGGGIGDVRVRHGLVTSLELDSPAKDITLRLSVTWVEHFLRYTEDVMPLGQEPSLVDVTELEWTTELEWLADGRADI</sequence>
<organism evidence="7 8">
    <name type="scientific">Umezawaea tangerina</name>
    <dbReference type="NCBI Taxonomy" id="84725"/>
    <lineage>
        <taxon>Bacteria</taxon>
        <taxon>Bacillati</taxon>
        <taxon>Actinomycetota</taxon>
        <taxon>Actinomycetes</taxon>
        <taxon>Pseudonocardiales</taxon>
        <taxon>Pseudonocardiaceae</taxon>
        <taxon>Umezawaea</taxon>
    </lineage>
</organism>
<reference evidence="7 8" key="1">
    <citation type="submission" date="2018-03" db="EMBL/GenBank/DDBJ databases">
        <title>Genomic Encyclopedia of Archaeal and Bacterial Type Strains, Phase II (KMG-II): from individual species to whole genera.</title>
        <authorList>
            <person name="Goeker M."/>
        </authorList>
    </citation>
    <scope>NUCLEOTIDE SEQUENCE [LARGE SCALE GENOMIC DNA]</scope>
    <source>
        <strain evidence="7 8">DSM 44720</strain>
    </source>
</reference>
<evidence type="ECO:0000256" key="1">
    <source>
        <dbReference type="ARBA" id="ARBA00004431"/>
    </source>
</evidence>
<dbReference type="AlphaFoldDB" id="A0A2T0SE36"/>
<evidence type="ECO:0000256" key="6">
    <source>
        <dbReference type="ARBA" id="ARBA00023306"/>
    </source>
</evidence>
<dbReference type="InterPro" id="IPR006776">
    <property type="entry name" value="SsgB"/>
</dbReference>
<evidence type="ECO:0000256" key="5">
    <source>
        <dbReference type="ARBA" id="ARBA00023210"/>
    </source>
</evidence>
<proteinExistence type="inferred from homology"/>
<dbReference type="RefSeq" id="WP_106196555.1">
    <property type="nucleotide sequence ID" value="NZ_PVTF01000022.1"/>
</dbReference>
<evidence type="ECO:0000256" key="4">
    <source>
        <dbReference type="ARBA" id="ARBA00022969"/>
    </source>
</evidence>
<keyword evidence="4" id="KW-0749">Sporulation</keyword>
<dbReference type="EMBL" id="PVTF01000022">
    <property type="protein sequence ID" value="PRY31682.1"/>
    <property type="molecule type" value="Genomic_DNA"/>
</dbReference>
<evidence type="ECO:0000256" key="3">
    <source>
        <dbReference type="ARBA" id="ARBA00022618"/>
    </source>
</evidence>
<comment type="caution">
    <text evidence="7">The sequence shown here is derived from an EMBL/GenBank/DDBJ whole genome shotgun (WGS) entry which is preliminary data.</text>
</comment>